<dbReference type="InterPro" id="IPR050114">
    <property type="entry name" value="UPF0173_UPF0282_UlaG_hydrolase"/>
</dbReference>
<gene>
    <name evidence="3" type="ORF">JY572_32520</name>
</gene>
<dbReference type="EMBL" id="CP071091">
    <property type="protein sequence ID" value="QSQ13036.1"/>
    <property type="molecule type" value="Genomic_DNA"/>
</dbReference>
<accession>A0ABX7N6I3</accession>
<dbReference type="CDD" id="cd06262">
    <property type="entry name" value="metallo-hydrolase-like_MBL-fold"/>
    <property type="match status" value="1"/>
</dbReference>
<proteinExistence type="predicted"/>
<organism evidence="3 4">
    <name type="scientific">Myxococcus landrumensis</name>
    <dbReference type="NCBI Taxonomy" id="2813577"/>
    <lineage>
        <taxon>Bacteria</taxon>
        <taxon>Pseudomonadati</taxon>
        <taxon>Myxococcota</taxon>
        <taxon>Myxococcia</taxon>
        <taxon>Myxococcales</taxon>
        <taxon>Cystobacterineae</taxon>
        <taxon>Myxococcaceae</taxon>
        <taxon>Myxococcus</taxon>
    </lineage>
</organism>
<evidence type="ECO:0000313" key="4">
    <source>
        <dbReference type="Proteomes" id="UP000663090"/>
    </source>
</evidence>
<evidence type="ECO:0000313" key="3">
    <source>
        <dbReference type="EMBL" id="QSQ13036.1"/>
    </source>
</evidence>
<sequence length="278" mass="30520">MHITQLRNATVVLGFESAGQAVNLLIDPMLAPRAALPTLKWLTRTRRRNPLVDLPAQADSVLGSVTHALITHCQRGHFDHLDRAGKHFLRERRIPVFCTPHDEPYLRARSLEARSLGALNRAPFFHGHITAIPCVHGLGWVGRFMEHGVGYFIELPGEPSLYIAGDTLLTDAVRTCVTQRKPDLVVVPAGGARFDTGGDILMDGEDALELARVAPGRVIANHLEALDHCPTTRQGLRAAARSAGLEDRLLVPEDGEQYHFAAEDRPRLGSPRGEQQTS</sequence>
<dbReference type="PANTHER" id="PTHR43546:SF9">
    <property type="entry name" value="L-ASCORBATE-6-PHOSPHATE LACTONASE ULAG-RELATED"/>
    <property type="match status" value="1"/>
</dbReference>
<evidence type="ECO:0000256" key="1">
    <source>
        <dbReference type="ARBA" id="ARBA00022801"/>
    </source>
</evidence>
<feature type="region of interest" description="Disordered" evidence="2">
    <location>
        <begin position="255"/>
        <end position="278"/>
    </location>
</feature>
<dbReference type="Proteomes" id="UP000663090">
    <property type="component" value="Chromosome"/>
</dbReference>
<keyword evidence="1" id="KW-0378">Hydrolase</keyword>
<keyword evidence="4" id="KW-1185">Reference proteome</keyword>
<dbReference type="PANTHER" id="PTHR43546">
    <property type="entry name" value="UPF0173 METAL-DEPENDENT HYDROLASE MJ1163-RELATED"/>
    <property type="match status" value="1"/>
</dbReference>
<dbReference type="RefSeq" id="WP_206714741.1">
    <property type="nucleotide sequence ID" value="NZ_CP071091.1"/>
</dbReference>
<dbReference type="SUPFAM" id="SSF56281">
    <property type="entry name" value="Metallo-hydrolase/oxidoreductase"/>
    <property type="match status" value="1"/>
</dbReference>
<dbReference type="InterPro" id="IPR036866">
    <property type="entry name" value="RibonucZ/Hydroxyglut_hydro"/>
</dbReference>
<evidence type="ECO:0000256" key="2">
    <source>
        <dbReference type="SAM" id="MobiDB-lite"/>
    </source>
</evidence>
<dbReference type="Gene3D" id="3.60.15.10">
    <property type="entry name" value="Ribonuclease Z/Hydroxyacylglutathione hydrolase-like"/>
    <property type="match status" value="1"/>
</dbReference>
<reference evidence="3 4" key="1">
    <citation type="submission" date="2021-02" db="EMBL/GenBank/DDBJ databases">
        <title>De Novo genome assembly of isolated myxobacteria.</title>
        <authorList>
            <person name="Stevens D.C."/>
        </authorList>
    </citation>
    <scope>NUCLEOTIDE SEQUENCE [LARGE SCALE GENOMIC DNA]</scope>
    <source>
        <strain evidence="3 4">SCHIC003</strain>
    </source>
</reference>
<name>A0ABX7N6I3_9BACT</name>
<protein>
    <submittedName>
        <fullName evidence="3">MBL fold metallo-hydrolase</fullName>
    </submittedName>
</protein>